<evidence type="ECO:0000313" key="1">
    <source>
        <dbReference type="EMBL" id="KAA3501798.1"/>
    </source>
</evidence>
<dbReference type="Proteomes" id="UP000473658">
    <property type="component" value="Unassembled WGS sequence"/>
</dbReference>
<dbReference type="EMBL" id="QRFF01000003">
    <property type="protein sequence ID" value="KAA3501798.1"/>
    <property type="molecule type" value="Genomic_DNA"/>
</dbReference>
<gene>
    <name evidence="1" type="ORF">DXM27_13190</name>
</gene>
<protein>
    <submittedName>
        <fullName evidence="1">Uncharacterized protein</fullName>
    </submittedName>
</protein>
<organism evidence="1 2">
    <name type="scientific">Rhizobium rhizogenes</name>
    <name type="common">Agrobacterium rhizogenes</name>
    <dbReference type="NCBI Taxonomy" id="359"/>
    <lineage>
        <taxon>Bacteria</taxon>
        <taxon>Pseudomonadati</taxon>
        <taxon>Pseudomonadota</taxon>
        <taxon>Alphaproteobacteria</taxon>
        <taxon>Hyphomicrobiales</taxon>
        <taxon>Rhizobiaceae</taxon>
        <taxon>Rhizobium/Agrobacterium group</taxon>
        <taxon>Rhizobium</taxon>
    </lineage>
</organism>
<proteinExistence type="predicted"/>
<name>A0AA88EZL7_RHIRH</name>
<comment type="caution">
    <text evidence="1">The sequence shown here is derived from an EMBL/GenBank/DDBJ whole genome shotgun (WGS) entry which is preliminary data.</text>
</comment>
<sequence length="70" mass="8094">MKFWVNPGSSPDYFIVDSYFSLLPDAAFLHCRHCNSGTIPYYPDWYVCHALLYKGRCGQNRDVPFNSPKS</sequence>
<accession>A0AA88EZL7</accession>
<evidence type="ECO:0000313" key="2">
    <source>
        <dbReference type="Proteomes" id="UP000473658"/>
    </source>
</evidence>
<reference evidence="1 2" key="1">
    <citation type="submission" date="2018-08" db="EMBL/GenBank/DDBJ databases">
        <title>Crown Gall in kiwifruit.</title>
        <authorList>
            <person name="Visnovsky S.B."/>
            <person name="Pitman A.R."/>
        </authorList>
    </citation>
    <scope>NUCLEOTIDE SEQUENCE [LARGE SCALE GENOMIC DNA]</scope>
    <source>
        <strain evidence="1 2">SBV_302_78_2</strain>
    </source>
</reference>
<dbReference type="AlphaFoldDB" id="A0AA88EZL7"/>